<keyword evidence="1" id="KW-0547">Nucleotide-binding</keyword>
<dbReference type="GO" id="GO:0005524">
    <property type="term" value="F:ATP binding"/>
    <property type="evidence" value="ECO:0007669"/>
    <property type="project" value="UniProtKB-KW"/>
</dbReference>
<evidence type="ECO:0000313" key="5">
    <source>
        <dbReference type="Proteomes" id="UP001374535"/>
    </source>
</evidence>
<sequence>MDVKERSTFSIGVLDENEAKTLLKKVVGIHIQNFAHDEKSIEIARMCDGLPIALVSIGRTLKNKSSFVWEDVYEQMKRQSYIEGKEPIEFSIKLSYDHLENELLKFIFLRCARMGNDALVMDFVKFCIGLGLLQGVHTIREARNKVNMLMEELKESSLLLEIYSSNRFNMHDIVRDVALSISSKEKQNLVFDELDSYKIIFGEFNMLTEGDFKIPDKYEMVKLLVLIPKLERLELSSINIQKIWSDQSQHSFKNLLTLDVRDYGNLKYLLSFSMAKHLQNLQSLFVGECEMMEDIFCPEDVEGNIDCVFPKLKKMEIMCMEKLNTIWQSHISLHSFSKLGYLIIRECHKLETIFPSFMRQRFQNLQSLTITNCKLVENIFDFANISQTCDKSETNLHNIVLQGLPNLVSIWKDDTGEILKHNNLQSIKIIGSPNLKYVFPLSVTYDLENLESLEVFNCRTMKEIVASDKGSNENVFSHLKTVSLRSLFELESFYLGTHTLEWPSLKNLSILRCGKLEGITTKISNSQAKPIVLATEKGDNSKP</sequence>
<dbReference type="AlphaFoldDB" id="A0AAQ3NCB4"/>
<name>A0AAQ3NCB4_VIGMU</name>
<reference evidence="4 5" key="1">
    <citation type="journal article" date="2023" name="Life. Sci Alliance">
        <title>Evolutionary insights into 3D genome organization and epigenetic landscape of Vigna mungo.</title>
        <authorList>
            <person name="Junaid A."/>
            <person name="Singh B."/>
            <person name="Bhatia S."/>
        </authorList>
    </citation>
    <scope>NUCLEOTIDE SEQUENCE [LARGE SCALE GENOMIC DNA]</scope>
    <source>
        <strain evidence="4">Urdbean</strain>
    </source>
</reference>
<dbReference type="PANTHER" id="PTHR33463:SF196">
    <property type="entry name" value="NB-ARC DOMAIN DISEASE RESISTANCE PROTEIN"/>
    <property type="match status" value="1"/>
</dbReference>
<dbReference type="SUPFAM" id="SSF52058">
    <property type="entry name" value="L domain-like"/>
    <property type="match status" value="1"/>
</dbReference>
<dbReference type="GO" id="GO:0043531">
    <property type="term" value="F:ADP binding"/>
    <property type="evidence" value="ECO:0007669"/>
    <property type="project" value="InterPro"/>
</dbReference>
<evidence type="ECO:0000313" key="4">
    <source>
        <dbReference type="EMBL" id="WVZ07077.1"/>
    </source>
</evidence>
<evidence type="ECO:0000256" key="1">
    <source>
        <dbReference type="ARBA" id="ARBA00022741"/>
    </source>
</evidence>
<evidence type="ECO:0000256" key="2">
    <source>
        <dbReference type="ARBA" id="ARBA00022821"/>
    </source>
</evidence>
<dbReference type="InterPro" id="IPR042197">
    <property type="entry name" value="Apaf_helical"/>
</dbReference>
<dbReference type="InterPro" id="IPR032675">
    <property type="entry name" value="LRR_dom_sf"/>
</dbReference>
<dbReference type="InterPro" id="IPR057135">
    <property type="entry name" value="At4g27190-like_LRR"/>
</dbReference>
<gene>
    <name evidence="4" type="ORF">V8G54_020423</name>
</gene>
<keyword evidence="2" id="KW-0611">Plant defense</keyword>
<dbReference type="Proteomes" id="UP001374535">
    <property type="component" value="Chromosome 6"/>
</dbReference>
<keyword evidence="5" id="KW-1185">Reference proteome</keyword>
<dbReference type="InterPro" id="IPR050905">
    <property type="entry name" value="Plant_NBS-LRR"/>
</dbReference>
<evidence type="ECO:0000259" key="3">
    <source>
        <dbReference type="Pfam" id="PF23247"/>
    </source>
</evidence>
<dbReference type="Gene3D" id="3.80.10.10">
    <property type="entry name" value="Ribonuclease Inhibitor"/>
    <property type="match status" value="2"/>
</dbReference>
<dbReference type="SUPFAM" id="SSF52540">
    <property type="entry name" value="P-loop containing nucleoside triphosphate hydrolases"/>
    <property type="match status" value="1"/>
</dbReference>
<accession>A0AAQ3NCB4</accession>
<organism evidence="4 5">
    <name type="scientific">Vigna mungo</name>
    <name type="common">Black gram</name>
    <name type="synonym">Phaseolus mungo</name>
    <dbReference type="NCBI Taxonomy" id="3915"/>
    <lineage>
        <taxon>Eukaryota</taxon>
        <taxon>Viridiplantae</taxon>
        <taxon>Streptophyta</taxon>
        <taxon>Embryophyta</taxon>
        <taxon>Tracheophyta</taxon>
        <taxon>Spermatophyta</taxon>
        <taxon>Magnoliopsida</taxon>
        <taxon>eudicotyledons</taxon>
        <taxon>Gunneridae</taxon>
        <taxon>Pentapetalae</taxon>
        <taxon>rosids</taxon>
        <taxon>fabids</taxon>
        <taxon>Fabales</taxon>
        <taxon>Fabaceae</taxon>
        <taxon>Papilionoideae</taxon>
        <taxon>50 kb inversion clade</taxon>
        <taxon>NPAAA clade</taxon>
        <taxon>indigoferoid/millettioid clade</taxon>
        <taxon>Phaseoleae</taxon>
        <taxon>Vigna</taxon>
    </lineage>
</organism>
<dbReference type="Gene3D" id="1.10.8.430">
    <property type="entry name" value="Helical domain of apoptotic protease-activating factors"/>
    <property type="match status" value="1"/>
</dbReference>
<dbReference type="PANTHER" id="PTHR33463">
    <property type="entry name" value="NB-ARC DOMAIN-CONTAINING PROTEIN-RELATED"/>
    <property type="match status" value="1"/>
</dbReference>
<dbReference type="InterPro" id="IPR027417">
    <property type="entry name" value="P-loop_NTPase"/>
</dbReference>
<dbReference type="GO" id="GO:0006952">
    <property type="term" value="P:defense response"/>
    <property type="evidence" value="ECO:0007669"/>
    <property type="project" value="UniProtKB-KW"/>
</dbReference>
<dbReference type="EMBL" id="CP144695">
    <property type="protein sequence ID" value="WVZ07077.1"/>
    <property type="molecule type" value="Genomic_DNA"/>
</dbReference>
<proteinExistence type="predicted"/>
<protein>
    <recommendedName>
        <fullName evidence="3">Disease resistance protein At4g27190-like leucine-rich repeats domain-containing protein</fullName>
    </recommendedName>
</protein>
<dbReference type="Pfam" id="PF23247">
    <property type="entry name" value="LRR_RPS2"/>
    <property type="match status" value="1"/>
</dbReference>
<feature type="domain" description="Disease resistance protein At4g27190-like leucine-rich repeats" evidence="3">
    <location>
        <begin position="312"/>
        <end position="459"/>
    </location>
</feature>